<evidence type="ECO:0008006" key="6">
    <source>
        <dbReference type="Google" id="ProtNLM"/>
    </source>
</evidence>
<dbReference type="PRINTS" id="PR00081">
    <property type="entry name" value="GDHRDH"/>
</dbReference>
<proteinExistence type="inferred from homology"/>
<gene>
    <name evidence="4" type="ORF">KALB_5627</name>
</gene>
<dbReference type="KEGG" id="kal:KALB_5627"/>
<name>W5WLD5_9PSEU</name>
<dbReference type="HOGENOM" id="CLU_010194_2_1_11"/>
<dbReference type="PRINTS" id="PR00080">
    <property type="entry name" value="SDRFAMILY"/>
</dbReference>
<comment type="similarity">
    <text evidence="1 3">Belongs to the short-chain dehydrogenases/reductases (SDR) family.</text>
</comment>
<dbReference type="AlphaFoldDB" id="W5WLD5"/>
<dbReference type="FunFam" id="3.40.50.720:FF:000084">
    <property type="entry name" value="Short-chain dehydrogenase reductase"/>
    <property type="match status" value="1"/>
</dbReference>
<evidence type="ECO:0000256" key="1">
    <source>
        <dbReference type="ARBA" id="ARBA00006484"/>
    </source>
</evidence>
<dbReference type="CDD" id="cd05233">
    <property type="entry name" value="SDR_c"/>
    <property type="match status" value="1"/>
</dbReference>
<dbReference type="Gene3D" id="3.40.50.720">
    <property type="entry name" value="NAD(P)-binding Rossmann-like Domain"/>
    <property type="match status" value="1"/>
</dbReference>
<keyword evidence="2" id="KW-0560">Oxidoreductase</keyword>
<organism evidence="4 5">
    <name type="scientific">Kutzneria albida DSM 43870</name>
    <dbReference type="NCBI Taxonomy" id="1449976"/>
    <lineage>
        <taxon>Bacteria</taxon>
        <taxon>Bacillati</taxon>
        <taxon>Actinomycetota</taxon>
        <taxon>Actinomycetes</taxon>
        <taxon>Pseudonocardiales</taxon>
        <taxon>Pseudonocardiaceae</taxon>
        <taxon>Kutzneria</taxon>
    </lineage>
</organism>
<dbReference type="EMBL" id="CP007155">
    <property type="protein sequence ID" value="AHH98989.1"/>
    <property type="molecule type" value="Genomic_DNA"/>
</dbReference>
<dbReference type="SUPFAM" id="SSF51735">
    <property type="entry name" value="NAD(P)-binding Rossmann-fold domains"/>
    <property type="match status" value="1"/>
</dbReference>
<dbReference type="eggNOG" id="COG4221">
    <property type="taxonomic scope" value="Bacteria"/>
</dbReference>
<dbReference type="InterPro" id="IPR002347">
    <property type="entry name" value="SDR_fam"/>
</dbReference>
<evidence type="ECO:0000256" key="2">
    <source>
        <dbReference type="ARBA" id="ARBA00023002"/>
    </source>
</evidence>
<dbReference type="RefSeq" id="WP_025358929.1">
    <property type="nucleotide sequence ID" value="NZ_CP007155.1"/>
</dbReference>
<dbReference type="PANTHER" id="PTHR43391:SF82">
    <property type="entry name" value="OXIDOREDUCTASE SADH-RELATED"/>
    <property type="match status" value="1"/>
</dbReference>
<protein>
    <recommendedName>
        <fullName evidence="6">Short-chain dehydrogenase/reductase SDR</fullName>
    </recommendedName>
</protein>
<reference evidence="4 5" key="1">
    <citation type="journal article" date="2014" name="BMC Genomics">
        <title>Complete genome sequence of producer of the glycopeptide antibiotic Aculeximycin Kutzneria albida DSM 43870T, a representative of minor genus of Pseudonocardiaceae.</title>
        <authorList>
            <person name="Rebets Y."/>
            <person name="Tokovenko B."/>
            <person name="Lushchyk I."/>
            <person name="Ruckert C."/>
            <person name="Zaburannyi N."/>
            <person name="Bechthold A."/>
            <person name="Kalinowski J."/>
            <person name="Luzhetskyy A."/>
        </authorList>
    </citation>
    <scope>NUCLEOTIDE SEQUENCE [LARGE SCALE GENOMIC DNA]</scope>
    <source>
        <strain evidence="4">DSM 43870</strain>
    </source>
</reference>
<dbReference type="OrthoDB" id="4690547at2"/>
<dbReference type="InterPro" id="IPR036291">
    <property type="entry name" value="NAD(P)-bd_dom_sf"/>
</dbReference>
<keyword evidence="5" id="KW-1185">Reference proteome</keyword>
<dbReference type="STRING" id="1449976.KALB_5627"/>
<sequence>MNSFTGRIAFITGGARGIGLGIARACARAGAKLALVDIDEGALAQARAELSPLTTTETYVLDVRDREAYARVADQVESDLGVVSLLVNNAGVFDNVSPATMDYALWDWVMDINVNGVYNGIQTFVPRMISNGGDHYIVNTASVAGLAMFDAGFLYHASKYAIVGLTESLHAKLAQHGIGVSLLCPGPVATDLVNNTQRLRPEHAPAHSERMAGALERFQADLTNHGTSIDTVGNMVLDAIREGRLYIHTDDSAAPAIVARAEALLAALPSALRIVPESDWRWH</sequence>
<evidence type="ECO:0000313" key="5">
    <source>
        <dbReference type="Proteomes" id="UP000019225"/>
    </source>
</evidence>
<dbReference type="Pfam" id="PF00106">
    <property type="entry name" value="adh_short"/>
    <property type="match status" value="1"/>
</dbReference>
<dbReference type="GO" id="GO:0016491">
    <property type="term" value="F:oxidoreductase activity"/>
    <property type="evidence" value="ECO:0007669"/>
    <property type="project" value="UniProtKB-KW"/>
</dbReference>
<dbReference type="Proteomes" id="UP000019225">
    <property type="component" value="Chromosome"/>
</dbReference>
<dbReference type="PANTHER" id="PTHR43391">
    <property type="entry name" value="RETINOL DEHYDROGENASE-RELATED"/>
    <property type="match status" value="1"/>
</dbReference>
<accession>W5WLD5</accession>
<evidence type="ECO:0000313" key="4">
    <source>
        <dbReference type="EMBL" id="AHH98989.1"/>
    </source>
</evidence>
<evidence type="ECO:0000256" key="3">
    <source>
        <dbReference type="RuleBase" id="RU000363"/>
    </source>
</evidence>